<reference evidence="1" key="1">
    <citation type="submission" date="2000-01" db="EMBL/GenBank/DDBJ databases">
        <title>Characterization of CAT8 of Candida albicans.</title>
        <authorList>
            <person name="Dicken S."/>
            <person name="Koetter P."/>
            <person name="Entian K."/>
        </authorList>
    </citation>
    <scope>NUCLEOTIDE SEQUENCE</scope>
</reference>
<name>G1UA31_CANAX</name>
<evidence type="ECO:0000313" key="1">
    <source>
        <dbReference type="EMBL" id="AAF35323.1"/>
    </source>
</evidence>
<dbReference type="AlphaFoldDB" id="G1UA31"/>
<proteinExistence type="predicted"/>
<dbReference type="EMBL" id="AF222908">
    <property type="protein sequence ID" value="AAF35323.1"/>
    <property type="molecule type" value="Genomic_DNA"/>
</dbReference>
<sequence length="125" mass="14175">MSSGSTFVNTFGASSVVSDSISTSICSNLILLLEPDVSEIALFVTFIKIFLTDYSLNFFCSKIFDFIIVQACTKILSHFFIQQKIPGEAFVDCIVVQKPYDCFFPACDWRRAFPFQFKHKQQAVE</sequence>
<organism evidence="1">
    <name type="scientific">Candida albicans</name>
    <name type="common">Yeast</name>
    <dbReference type="NCBI Taxonomy" id="5476"/>
    <lineage>
        <taxon>Eukaryota</taxon>
        <taxon>Fungi</taxon>
        <taxon>Dikarya</taxon>
        <taxon>Ascomycota</taxon>
        <taxon>Saccharomycotina</taxon>
        <taxon>Pichiomycetes</taxon>
        <taxon>Debaryomycetaceae</taxon>
        <taxon>Candida/Lodderomyces clade</taxon>
        <taxon>Candida</taxon>
    </lineage>
</organism>
<accession>G1UA31</accession>
<protein>
    <submittedName>
        <fullName evidence="1">Uncharacterized protein</fullName>
    </submittedName>
</protein>